<reference evidence="1 2" key="1">
    <citation type="journal article" date="2019" name="Nat. Ecol. Evol.">
        <title>Megaphylogeny resolves global patterns of mushroom evolution.</title>
        <authorList>
            <person name="Varga T."/>
            <person name="Krizsan K."/>
            <person name="Foldi C."/>
            <person name="Dima B."/>
            <person name="Sanchez-Garcia M."/>
            <person name="Sanchez-Ramirez S."/>
            <person name="Szollosi G.J."/>
            <person name="Szarkandi J.G."/>
            <person name="Papp V."/>
            <person name="Albert L."/>
            <person name="Andreopoulos W."/>
            <person name="Angelini C."/>
            <person name="Antonin V."/>
            <person name="Barry K.W."/>
            <person name="Bougher N.L."/>
            <person name="Buchanan P."/>
            <person name="Buyck B."/>
            <person name="Bense V."/>
            <person name="Catcheside P."/>
            <person name="Chovatia M."/>
            <person name="Cooper J."/>
            <person name="Damon W."/>
            <person name="Desjardin D."/>
            <person name="Finy P."/>
            <person name="Geml J."/>
            <person name="Haridas S."/>
            <person name="Hughes K."/>
            <person name="Justo A."/>
            <person name="Karasinski D."/>
            <person name="Kautmanova I."/>
            <person name="Kiss B."/>
            <person name="Kocsube S."/>
            <person name="Kotiranta H."/>
            <person name="LaButti K.M."/>
            <person name="Lechner B.E."/>
            <person name="Liimatainen K."/>
            <person name="Lipzen A."/>
            <person name="Lukacs Z."/>
            <person name="Mihaltcheva S."/>
            <person name="Morgado L.N."/>
            <person name="Niskanen T."/>
            <person name="Noordeloos M.E."/>
            <person name="Ohm R.A."/>
            <person name="Ortiz-Santana B."/>
            <person name="Ovrebo C."/>
            <person name="Racz N."/>
            <person name="Riley R."/>
            <person name="Savchenko A."/>
            <person name="Shiryaev A."/>
            <person name="Soop K."/>
            <person name="Spirin V."/>
            <person name="Szebenyi C."/>
            <person name="Tomsovsky M."/>
            <person name="Tulloss R.E."/>
            <person name="Uehling J."/>
            <person name="Grigoriev I.V."/>
            <person name="Vagvolgyi C."/>
            <person name="Papp T."/>
            <person name="Martin F.M."/>
            <person name="Miettinen O."/>
            <person name="Hibbett D.S."/>
            <person name="Nagy L.G."/>
        </authorList>
    </citation>
    <scope>NUCLEOTIDE SEQUENCE [LARGE SCALE GENOMIC DNA]</scope>
    <source>
        <strain evidence="1 2">NL-1719</strain>
    </source>
</reference>
<evidence type="ECO:0000313" key="2">
    <source>
        <dbReference type="Proteomes" id="UP000308600"/>
    </source>
</evidence>
<protein>
    <submittedName>
        <fullName evidence="1">Calmodulin</fullName>
    </submittedName>
</protein>
<proteinExistence type="predicted"/>
<dbReference type="EMBL" id="ML208714">
    <property type="protein sequence ID" value="TFK60937.1"/>
    <property type="molecule type" value="Genomic_DNA"/>
</dbReference>
<evidence type="ECO:0000313" key="1">
    <source>
        <dbReference type="EMBL" id="TFK60937.1"/>
    </source>
</evidence>
<keyword evidence="2" id="KW-1185">Reference proteome</keyword>
<gene>
    <name evidence="1" type="ORF">BDN72DRAFT_850150</name>
</gene>
<organism evidence="1 2">
    <name type="scientific">Pluteus cervinus</name>
    <dbReference type="NCBI Taxonomy" id="181527"/>
    <lineage>
        <taxon>Eukaryota</taxon>
        <taxon>Fungi</taxon>
        <taxon>Dikarya</taxon>
        <taxon>Basidiomycota</taxon>
        <taxon>Agaricomycotina</taxon>
        <taxon>Agaricomycetes</taxon>
        <taxon>Agaricomycetidae</taxon>
        <taxon>Agaricales</taxon>
        <taxon>Pluteineae</taxon>
        <taxon>Pluteaceae</taxon>
        <taxon>Pluteus</taxon>
    </lineage>
</organism>
<name>A0ACD3A7Y3_9AGAR</name>
<sequence>MSLDQLTQEQIQEYKEAFSLFDKNGDGKVTASELGSVLRSLGKNYSEAEILSQLKSVDADHNGTIEFPEFLQLVAAKGAPGDTEIREAFKAFDKDGDGKITKSELKLMMASLGETITDLELDEMIKEADVDGNGAIEVEEFVKIMSSK</sequence>
<dbReference type="Proteomes" id="UP000308600">
    <property type="component" value="Unassembled WGS sequence"/>
</dbReference>
<accession>A0ACD3A7Y3</accession>